<keyword evidence="2" id="KW-1185">Reference proteome</keyword>
<dbReference type="AlphaFoldDB" id="A0A0C9ZXU3"/>
<sequence length="65" mass="7403">MTATHPFPWGIVLSHSDQGKEPGYGIATLPRQYSNRPDRCLKNSAEQYNRRRYSVAIGEVELLNL</sequence>
<dbReference type="Proteomes" id="UP000054018">
    <property type="component" value="Unassembled WGS sequence"/>
</dbReference>
<accession>A0A0C9ZXU3</accession>
<reference evidence="1 2" key="1">
    <citation type="submission" date="2014-04" db="EMBL/GenBank/DDBJ databases">
        <authorList>
            <consortium name="DOE Joint Genome Institute"/>
            <person name="Kuo A."/>
            <person name="Kohler A."/>
            <person name="Costa M.D."/>
            <person name="Nagy L.G."/>
            <person name="Floudas D."/>
            <person name="Copeland A."/>
            <person name="Barry K.W."/>
            <person name="Cichocki N."/>
            <person name="Veneault-Fourrey C."/>
            <person name="LaButti K."/>
            <person name="Lindquist E.A."/>
            <person name="Lipzen A."/>
            <person name="Lundell T."/>
            <person name="Morin E."/>
            <person name="Murat C."/>
            <person name="Sun H."/>
            <person name="Tunlid A."/>
            <person name="Henrissat B."/>
            <person name="Grigoriev I.V."/>
            <person name="Hibbett D.S."/>
            <person name="Martin F."/>
            <person name="Nordberg H.P."/>
            <person name="Cantor M.N."/>
            <person name="Hua S.X."/>
        </authorList>
    </citation>
    <scope>NUCLEOTIDE SEQUENCE [LARGE SCALE GENOMIC DNA]</scope>
    <source>
        <strain evidence="1 2">441</strain>
    </source>
</reference>
<name>A0A0C9ZXU3_9AGAM</name>
<organism evidence="1 2">
    <name type="scientific">Pisolithus microcarpus 441</name>
    <dbReference type="NCBI Taxonomy" id="765257"/>
    <lineage>
        <taxon>Eukaryota</taxon>
        <taxon>Fungi</taxon>
        <taxon>Dikarya</taxon>
        <taxon>Basidiomycota</taxon>
        <taxon>Agaricomycotina</taxon>
        <taxon>Agaricomycetes</taxon>
        <taxon>Agaricomycetidae</taxon>
        <taxon>Boletales</taxon>
        <taxon>Sclerodermatineae</taxon>
        <taxon>Pisolithaceae</taxon>
        <taxon>Pisolithus</taxon>
    </lineage>
</organism>
<dbReference type="HOGENOM" id="CLU_2850584_0_0_1"/>
<evidence type="ECO:0000313" key="2">
    <source>
        <dbReference type="Proteomes" id="UP000054018"/>
    </source>
</evidence>
<gene>
    <name evidence="1" type="ORF">PISMIDRAFT_678350</name>
</gene>
<protein>
    <submittedName>
        <fullName evidence="1">Unplaced genomic scaffold scaffold_32, whole genome shotgun sequence</fullName>
    </submittedName>
</protein>
<proteinExistence type="predicted"/>
<evidence type="ECO:0000313" key="1">
    <source>
        <dbReference type="EMBL" id="KIK24478.1"/>
    </source>
</evidence>
<dbReference type="EMBL" id="KN833716">
    <property type="protein sequence ID" value="KIK24478.1"/>
    <property type="molecule type" value="Genomic_DNA"/>
</dbReference>
<reference evidence="2" key="2">
    <citation type="submission" date="2015-01" db="EMBL/GenBank/DDBJ databases">
        <title>Evolutionary Origins and Diversification of the Mycorrhizal Mutualists.</title>
        <authorList>
            <consortium name="DOE Joint Genome Institute"/>
            <consortium name="Mycorrhizal Genomics Consortium"/>
            <person name="Kohler A."/>
            <person name="Kuo A."/>
            <person name="Nagy L.G."/>
            <person name="Floudas D."/>
            <person name="Copeland A."/>
            <person name="Barry K.W."/>
            <person name="Cichocki N."/>
            <person name="Veneault-Fourrey C."/>
            <person name="LaButti K."/>
            <person name="Lindquist E.A."/>
            <person name="Lipzen A."/>
            <person name="Lundell T."/>
            <person name="Morin E."/>
            <person name="Murat C."/>
            <person name="Riley R."/>
            <person name="Ohm R."/>
            <person name="Sun H."/>
            <person name="Tunlid A."/>
            <person name="Henrissat B."/>
            <person name="Grigoriev I.V."/>
            <person name="Hibbett D.S."/>
            <person name="Martin F."/>
        </authorList>
    </citation>
    <scope>NUCLEOTIDE SEQUENCE [LARGE SCALE GENOMIC DNA]</scope>
    <source>
        <strain evidence="2">441</strain>
    </source>
</reference>